<protein>
    <recommendedName>
        <fullName evidence="3">DC1 domain-containing protein</fullName>
    </recommendedName>
</protein>
<dbReference type="PANTHER" id="PTHR46288:SF27">
    <property type="entry name" value="CYSTEINE_HISTIDINE-RICH C1 DOMAIN FAMILY PROTEIN"/>
    <property type="match status" value="1"/>
</dbReference>
<dbReference type="PANTHER" id="PTHR46288">
    <property type="entry name" value="PHORBOL-ESTER/DAG-TYPE DOMAIN-CONTAINING PROTEIN"/>
    <property type="match status" value="1"/>
</dbReference>
<feature type="domain" description="DC1" evidence="3">
    <location>
        <begin position="284"/>
        <end position="338"/>
    </location>
</feature>
<dbReference type="InterPro" id="IPR004146">
    <property type="entry name" value="DC1"/>
</dbReference>
<reference evidence="4 5" key="1">
    <citation type="journal article" date="2018" name="Proc. Natl. Acad. Sci. U.S.A.">
        <title>Draft genome sequence of Camellia sinensis var. sinensis provides insights into the evolution of the tea genome and tea quality.</title>
        <authorList>
            <person name="Wei C."/>
            <person name="Yang H."/>
            <person name="Wang S."/>
            <person name="Zhao J."/>
            <person name="Liu C."/>
            <person name="Gao L."/>
            <person name="Xia E."/>
            <person name="Lu Y."/>
            <person name="Tai Y."/>
            <person name="She G."/>
            <person name="Sun J."/>
            <person name="Cao H."/>
            <person name="Tong W."/>
            <person name="Gao Q."/>
            <person name="Li Y."/>
            <person name="Deng W."/>
            <person name="Jiang X."/>
            <person name="Wang W."/>
            <person name="Chen Q."/>
            <person name="Zhang S."/>
            <person name="Li H."/>
            <person name="Wu J."/>
            <person name="Wang P."/>
            <person name="Li P."/>
            <person name="Shi C."/>
            <person name="Zheng F."/>
            <person name="Jian J."/>
            <person name="Huang B."/>
            <person name="Shan D."/>
            <person name="Shi M."/>
            <person name="Fang C."/>
            <person name="Yue Y."/>
            <person name="Li F."/>
            <person name="Li D."/>
            <person name="Wei S."/>
            <person name="Han B."/>
            <person name="Jiang C."/>
            <person name="Yin Y."/>
            <person name="Xia T."/>
            <person name="Zhang Z."/>
            <person name="Bennetzen J.L."/>
            <person name="Zhao S."/>
            <person name="Wan X."/>
        </authorList>
    </citation>
    <scope>NUCLEOTIDE SEQUENCE [LARGE SCALE GENOMIC DNA]</scope>
    <source>
        <strain evidence="5">cv. Shuchazao</strain>
        <tissue evidence="4">Leaf</tissue>
    </source>
</reference>
<evidence type="ECO:0000313" key="5">
    <source>
        <dbReference type="Proteomes" id="UP000306102"/>
    </source>
</evidence>
<dbReference type="EMBL" id="SDRB02004075">
    <property type="protein sequence ID" value="THG16456.1"/>
    <property type="molecule type" value="Genomic_DNA"/>
</dbReference>
<accession>A0A4S4EKF3</accession>
<evidence type="ECO:0000256" key="1">
    <source>
        <dbReference type="ARBA" id="ARBA00022737"/>
    </source>
</evidence>
<keyword evidence="5" id="KW-1185">Reference proteome</keyword>
<dbReference type="SUPFAM" id="SSF57889">
    <property type="entry name" value="Cysteine-rich domain"/>
    <property type="match status" value="2"/>
</dbReference>
<feature type="domain" description="DC1" evidence="3">
    <location>
        <begin position="60"/>
        <end position="108"/>
    </location>
</feature>
<gene>
    <name evidence="4" type="ORF">TEA_010223</name>
</gene>
<evidence type="ECO:0000259" key="3">
    <source>
        <dbReference type="Pfam" id="PF03107"/>
    </source>
</evidence>
<comment type="caution">
    <text evidence="4">The sequence shown here is derived from an EMBL/GenBank/DDBJ whole genome shotgun (WGS) entry which is preliminary data.</text>
</comment>
<dbReference type="InterPro" id="IPR046349">
    <property type="entry name" value="C1-like_sf"/>
</dbReference>
<proteinExistence type="predicted"/>
<evidence type="ECO:0000313" key="4">
    <source>
        <dbReference type="EMBL" id="THG16456.1"/>
    </source>
</evidence>
<feature type="domain" description="DC1" evidence="3">
    <location>
        <begin position="225"/>
        <end position="273"/>
    </location>
</feature>
<feature type="domain" description="DC1" evidence="3">
    <location>
        <begin position="167"/>
        <end position="214"/>
    </location>
</feature>
<dbReference type="AlphaFoldDB" id="A0A4S4EKF3"/>
<dbReference type="Pfam" id="PF03107">
    <property type="entry name" value="C1_2"/>
    <property type="match status" value="5"/>
</dbReference>
<dbReference type="Proteomes" id="UP000306102">
    <property type="component" value="Unassembled WGS sequence"/>
</dbReference>
<organism evidence="4 5">
    <name type="scientific">Camellia sinensis var. sinensis</name>
    <name type="common">China tea</name>
    <dbReference type="NCBI Taxonomy" id="542762"/>
    <lineage>
        <taxon>Eukaryota</taxon>
        <taxon>Viridiplantae</taxon>
        <taxon>Streptophyta</taxon>
        <taxon>Embryophyta</taxon>
        <taxon>Tracheophyta</taxon>
        <taxon>Spermatophyta</taxon>
        <taxon>Magnoliopsida</taxon>
        <taxon>eudicotyledons</taxon>
        <taxon>Gunneridae</taxon>
        <taxon>Pentapetalae</taxon>
        <taxon>asterids</taxon>
        <taxon>Ericales</taxon>
        <taxon>Theaceae</taxon>
        <taxon>Camellia</taxon>
    </lineage>
</organism>
<feature type="domain" description="DC1" evidence="3">
    <location>
        <begin position="6"/>
        <end position="50"/>
    </location>
</feature>
<name>A0A4S4EKF3_CAMSN</name>
<feature type="region of interest" description="Disordered" evidence="2">
    <location>
        <begin position="143"/>
        <end position="162"/>
    </location>
</feature>
<evidence type="ECO:0000256" key="2">
    <source>
        <dbReference type="SAM" id="MobiDB-lite"/>
    </source>
</evidence>
<keyword evidence="1" id="KW-0677">Repeat</keyword>
<sequence length="389" mass="43476">MDFKHFSHPHNLSFHQIPQGTDAHCFGCNFPAVGTVFMCWQCQFFLHHQCFLATRSLNHPTHPPHPLSLLPSPTYPCGSFFCNSCNLPGTAFSYSCAHCEFDLHLHCASLPQPTTTTTHIPNQYAYTPQISTTHQSLHINNSPSPIMGPTPSHKKTPPPQPQGVKHFTHNHPLNLTDIRQVDLITCSGCEKKLSGLVYSCSQSNNCKFYLHQQCFGLPPEINHESHPNHSLTLLCSPPYKQDNAFTCNACLSNGSAFSYHCSACNFDLHVDCAFLPETVRNGNHNHPLTLFYSFPYNKTGYKEGEVIFGCDVCAKSVDIDYWFYYCTQCDYGTHLECVNAKAPPKEELSEDLLAAALIEMQRLELQSTLNAINNAARLNRLRVEAGAGI</sequence>
<dbReference type="STRING" id="542762.A0A4S4EKF3"/>